<dbReference type="AlphaFoldDB" id="A0AAD1XK91"/>
<feature type="region of interest" description="Disordered" evidence="2">
    <location>
        <begin position="434"/>
        <end position="457"/>
    </location>
</feature>
<accession>A0AAD1XK91</accession>
<organism evidence="3 4">
    <name type="scientific">Euplotes crassus</name>
    <dbReference type="NCBI Taxonomy" id="5936"/>
    <lineage>
        <taxon>Eukaryota</taxon>
        <taxon>Sar</taxon>
        <taxon>Alveolata</taxon>
        <taxon>Ciliophora</taxon>
        <taxon>Intramacronucleata</taxon>
        <taxon>Spirotrichea</taxon>
        <taxon>Hypotrichia</taxon>
        <taxon>Euplotida</taxon>
        <taxon>Euplotidae</taxon>
        <taxon>Moneuplotes</taxon>
    </lineage>
</organism>
<sequence>MITTVKDIGASTNPSHRRKKSSKVKPKKGVGSPKRNNRKQKKRGTVQNYVNPNRLVDEQMSFERLAIDPSLNSIKQDILDCLKMLTKEYLSHNESQKLGYFNYLLYFAVTQREDLKHKIMDGIVFCKILKQVDHSFNKEVFKRIECPPGITEEDKNLYVYLQGLKALDYPSHFIPEVMELKKMSKSRFVEHIFKLYDFVKRRINSSPNETKKLPDLAYGRILRGSHERELLKLLEAAHKVIEKKKRVIQTQSDQIQTMETEIHNLRTTMIQNATKPKPLETIGMLNDQQRKYSDIEGPMKQNNRTGKLVRNMSFNNANKQTPGNSSDIVLLQDDNEDLKNENEDLLKEINNITFQFESEIEQLTIANKNLSARLDEKTSALQKALESNNTLKEKIEELQIKIMSLEPEKPLMLHGQKDNVKSINSLYKNQIEESESASSFNSEKSQENVENINLTKKSKNFPLRMEENLAQNPQTSPAISPKAGKMKVLNKLDTIMMNNDDDEFSPKRLKLQRHRSYFLKKPLRVVKADSGERIKEIDELIHFIECGISDHGSEEDSNLTDKDSKSDLSFFGISVGDDQDKALRKMTKSGEFQITDSENDDSLFQE</sequence>
<dbReference type="Gene3D" id="1.20.5.1700">
    <property type="match status" value="1"/>
</dbReference>
<dbReference type="EMBL" id="CAMPGE010015658">
    <property type="protein sequence ID" value="CAI2374268.1"/>
    <property type="molecule type" value="Genomic_DNA"/>
</dbReference>
<evidence type="ECO:0000313" key="3">
    <source>
        <dbReference type="EMBL" id="CAI2374268.1"/>
    </source>
</evidence>
<keyword evidence="4" id="KW-1185">Reference proteome</keyword>
<evidence type="ECO:0000313" key="4">
    <source>
        <dbReference type="Proteomes" id="UP001295684"/>
    </source>
</evidence>
<protein>
    <submittedName>
        <fullName evidence="3">Uncharacterized protein</fullName>
    </submittedName>
</protein>
<feature type="coiled-coil region" evidence="1">
    <location>
        <begin position="328"/>
        <end position="408"/>
    </location>
</feature>
<reference evidence="3" key="1">
    <citation type="submission" date="2023-07" db="EMBL/GenBank/DDBJ databases">
        <authorList>
            <consortium name="AG Swart"/>
            <person name="Singh M."/>
            <person name="Singh A."/>
            <person name="Seah K."/>
            <person name="Emmerich C."/>
        </authorList>
    </citation>
    <scope>NUCLEOTIDE SEQUENCE</scope>
    <source>
        <strain evidence="3">DP1</strain>
    </source>
</reference>
<feature type="coiled-coil region" evidence="1">
    <location>
        <begin position="241"/>
        <end position="268"/>
    </location>
</feature>
<keyword evidence="1" id="KW-0175">Coiled coil</keyword>
<evidence type="ECO:0000256" key="2">
    <source>
        <dbReference type="SAM" id="MobiDB-lite"/>
    </source>
</evidence>
<feature type="compositionally biased region" description="Basic residues" evidence="2">
    <location>
        <begin position="35"/>
        <end position="44"/>
    </location>
</feature>
<proteinExistence type="predicted"/>
<evidence type="ECO:0000256" key="1">
    <source>
        <dbReference type="SAM" id="Coils"/>
    </source>
</evidence>
<dbReference type="Proteomes" id="UP001295684">
    <property type="component" value="Unassembled WGS sequence"/>
</dbReference>
<gene>
    <name evidence="3" type="ORF">ECRASSUSDP1_LOCUS15620</name>
</gene>
<feature type="compositionally biased region" description="Basic residues" evidence="2">
    <location>
        <begin position="15"/>
        <end position="28"/>
    </location>
</feature>
<name>A0AAD1XK91_EUPCR</name>
<feature type="region of interest" description="Disordered" evidence="2">
    <location>
        <begin position="1"/>
        <end position="46"/>
    </location>
</feature>
<comment type="caution">
    <text evidence="3">The sequence shown here is derived from an EMBL/GenBank/DDBJ whole genome shotgun (WGS) entry which is preliminary data.</text>
</comment>